<feature type="binding site" evidence="12">
    <location>
        <position position="113"/>
    </location>
    <ligand>
        <name>Zn(2+)</name>
        <dbReference type="ChEBI" id="CHEBI:29105"/>
    </ligand>
</feature>
<evidence type="ECO:0000313" key="14">
    <source>
        <dbReference type="Proteomes" id="UP000324575"/>
    </source>
</evidence>
<dbReference type="GO" id="GO:1900376">
    <property type="term" value="P:regulation of secondary metabolite biosynthetic process"/>
    <property type="evidence" value="ECO:0007669"/>
    <property type="project" value="TreeGrafter"/>
</dbReference>
<dbReference type="InterPro" id="IPR043135">
    <property type="entry name" value="Fur_C"/>
</dbReference>
<evidence type="ECO:0000256" key="1">
    <source>
        <dbReference type="ARBA" id="ARBA00004496"/>
    </source>
</evidence>
<keyword evidence="8 12" id="KW-0862">Zinc</keyword>
<dbReference type="GO" id="GO:0003700">
    <property type="term" value="F:DNA-binding transcription factor activity"/>
    <property type="evidence" value="ECO:0007669"/>
    <property type="project" value="InterPro"/>
</dbReference>
<dbReference type="Pfam" id="PF01475">
    <property type="entry name" value="FUR"/>
    <property type="match status" value="1"/>
</dbReference>
<evidence type="ECO:0000256" key="8">
    <source>
        <dbReference type="ARBA" id="ARBA00022833"/>
    </source>
</evidence>
<reference evidence="13 14" key="1">
    <citation type="submission" date="2019-03" db="EMBL/GenBank/DDBJ databases">
        <title>Single cell metagenomics reveals metabolic interactions within the superorganism composed of flagellate Streblomastix strix and complex community of Bacteroidetes bacteria on its surface.</title>
        <authorList>
            <person name="Treitli S.C."/>
            <person name="Kolisko M."/>
            <person name="Husnik F."/>
            <person name="Keeling P."/>
            <person name="Hampl V."/>
        </authorList>
    </citation>
    <scope>NUCLEOTIDE SEQUENCE [LARGE SCALE GENOMIC DNA]</scope>
    <source>
        <strain evidence="13">St1</strain>
    </source>
</reference>
<dbReference type="InterPro" id="IPR002481">
    <property type="entry name" value="FUR"/>
</dbReference>
<dbReference type="Gene3D" id="3.30.1490.190">
    <property type="match status" value="1"/>
</dbReference>
<dbReference type="PANTHER" id="PTHR33202:SF2">
    <property type="entry name" value="FERRIC UPTAKE REGULATION PROTEIN"/>
    <property type="match status" value="1"/>
</dbReference>
<feature type="binding site" evidence="12">
    <location>
        <position position="152"/>
    </location>
    <ligand>
        <name>Zn(2+)</name>
        <dbReference type="ChEBI" id="CHEBI:29105"/>
    </ligand>
</feature>
<dbReference type="SUPFAM" id="SSF46785">
    <property type="entry name" value="Winged helix' DNA-binding domain"/>
    <property type="match status" value="1"/>
</dbReference>
<dbReference type="InterPro" id="IPR036390">
    <property type="entry name" value="WH_DNA-bd_sf"/>
</dbReference>
<keyword evidence="6" id="KW-0678">Repressor</keyword>
<evidence type="ECO:0000256" key="3">
    <source>
        <dbReference type="ARBA" id="ARBA00011738"/>
    </source>
</evidence>
<protein>
    <recommendedName>
        <fullName evidence="4">Ferric uptake regulation protein</fullName>
    </recommendedName>
</protein>
<comment type="similarity">
    <text evidence="2">Belongs to the Fur family.</text>
</comment>
<dbReference type="EMBL" id="SNRX01000020">
    <property type="protein sequence ID" value="KAA6301392.1"/>
    <property type="molecule type" value="Genomic_DNA"/>
</dbReference>
<feature type="binding site" evidence="12">
    <location>
        <position position="110"/>
    </location>
    <ligand>
        <name>Zn(2+)</name>
        <dbReference type="ChEBI" id="CHEBI:29105"/>
    </ligand>
</feature>
<dbReference type="GO" id="GO:0045892">
    <property type="term" value="P:negative regulation of DNA-templated transcription"/>
    <property type="evidence" value="ECO:0007669"/>
    <property type="project" value="TreeGrafter"/>
</dbReference>
<evidence type="ECO:0000256" key="2">
    <source>
        <dbReference type="ARBA" id="ARBA00007957"/>
    </source>
</evidence>
<feature type="binding site" evidence="12">
    <location>
        <position position="149"/>
    </location>
    <ligand>
        <name>Zn(2+)</name>
        <dbReference type="ChEBI" id="CHEBI:29105"/>
    </ligand>
</feature>
<dbReference type="GO" id="GO:0008270">
    <property type="term" value="F:zinc ion binding"/>
    <property type="evidence" value="ECO:0007669"/>
    <property type="project" value="TreeGrafter"/>
</dbReference>
<evidence type="ECO:0000256" key="6">
    <source>
        <dbReference type="ARBA" id="ARBA00022491"/>
    </source>
</evidence>
<dbReference type="Gene3D" id="1.10.10.10">
    <property type="entry name" value="Winged helix-like DNA-binding domain superfamily/Winged helix DNA-binding domain"/>
    <property type="match status" value="1"/>
</dbReference>
<comment type="caution">
    <text evidence="13">The sequence shown here is derived from an EMBL/GenBank/DDBJ whole genome shotgun (WGS) entry which is preliminary data.</text>
</comment>
<dbReference type="GO" id="GO:0005829">
    <property type="term" value="C:cytosol"/>
    <property type="evidence" value="ECO:0007669"/>
    <property type="project" value="TreeGrafter"/>
</dbReference>
<dbReference type="CDD" id="cd07153">
    <property type="entry name" value="Fur_like"/>
    <property type="match status" value="1"/>
</dbReference>
<comment type="subcellular location">
    <subcellularLocation>
        <location evidence="1">Cytoplasm</location>
    </subcellularLocation>
</comment>
<comment type="subunit">
    <text evidence="3">Homodimer.</text>
</comment>
<comment type="cofactor">
    <cofactor evidence="12">
        <name>Zn(2+)</name>
        <dbReference type="ChEBI" id="CHEBI:29105"/>
    </cofactor>
    <text evidence="12">Binds 1 zinc ion per subunit.</text>
</comment>
<name>A0A5M8NZ16_9BACT</name>
<dbReference type="Proteomes" id="UP000324575">
    <property type="component" value="Unassembled WGS sequence"/>
</dbReference>
<gene>
    <name evidence="13" type="ORF">EZS26_002481</name>
</gene>
<keyword evidence="10" id="KW-0238">DNA-binding</keyword>
<evidence type="ECO:0000313" key="13">
    <source>
        <dbReference type="EMBL" id="KAA6301392.1"/>
    </source>
</evidence>
<keyword evidence="9" id="KW-0805">Transcription regulation</keyword>
<dbReference type="GO" id="GO:0000976">
    <property type="term" value="F:transcription cis-regulatory region binding"/>
    <property type="evidence" value="ECO:0007669"/>
    <property type="project" value="TreeGrafter"/>
</dbReference>
<dbReference type="InterPro" id="IPR036388">
    <property type="entry name" value="WH-like_DNA-bd_sf"/>
</dbReference>
<organism evidence="13 14">
    <name type="scientific">Candidatus Ordinivivax streblomastigis</name>
    <dbReference type="NCBI Taxonomy" id="2540710"/>
    <lineage>
        <taxon>Bacteria</taxon>
        <taxon>Pseudomonadati</taxon>
        <taxon>Bacteroidota</taxon>
        <taxon>Bacteroidia</taxon>
        <taxon>Bacteroidales</taxon>
        <taxon>Candidatus Ordinivivax</taxon>
    </lineage>
</organism>
<evidence type="ECO:0000256" key="9">
    <source>
        <dbReference type="ARBA" id="ARBA00023015"/>
    </source>
</evidence>
<keyword evidence="5" id="KW-0963">Cytoplasm</keyword>
<evidence type="ECO:0000256" key="12">
    <source>
        <dbReference type="PIRSR" id="PIRSR602481-1"/>
    </source>
</evidence>
<dbReference type="AlphaFoldDB" id="A0A5M8NZ16"/>
<keyword evidence="11" id="KW-0804">Transcription</keyword>
<accession>A0A5M8NZ16</accession>
<sequence>MQESLVMDKENKLRELVKHKFDEYLTAHKCRKTPERYAILDLIYSDPKHFDMDSLYEAMTDRNFRVSRATLYNTMQLLLDCRLVLKHQFGQNLSFYERAYNNEVHHHLICTSCNKVVEYKDAELKTLIQNKKIKQFTPVYYNLYIFGICNICARNLKKQQSKSNKN</sequence>
<evidence type="ECO:0000256" key="10">
    <source>
        <dbReference type="ARBA" id="ARBA00023125"/>
    </source>
</evidence>
<evidence type="ECO:0000256" key="11">
    <source>
        <dbReference type="ARBA" id="ARBA00023163"/>
    </source>
</evidence>
<proteinExistence type="inferred from homology"/>
<evidence type="ECO:0000256" key="5">
    <source>
        <dbReference type="ARBA" id="ARBA00022490"/>
    </source>
</evidence>
<dbReference type="PANTHER" id="PTHR33202">
    <property type="entry name" value="ZINC UPTAKE REGULATION PROTEIN"/>
    <property type="match status" value="1"/>
</dbReference>
<evidence type="ECO:0000256" key="7">
    <source>
        <dbReference type="ARBA" id="ARBA00022723"/>
    </source>
</evidence>
<keyword evidence="7 12" id="KW-0479">Metal-binding</keyword>
<evidence type="ECO:0000256" key="4">
    <source>
        <dbReference type="ARBA" id="ARBA00020910"/>
    </source>
</evidence>